<gene>
    <name evidence="1" type="ORF">DY251_16020</name>
</gene>
<proteinExistence type="predicted"/>
<dbReference type="PANTHER" id="PTHR36302">
    <property type="entry name" value="BLR7088 PROTEIN"/>
    <property type="match status" value="1"/>
</dbReference>
<comment type="caution">
    <text evidence="1">The sequence shown here is derived from an EMBL/GenBank/DDBJ whole genome shotgun (WGS) entry which is preliminary data.</text>
</comment>
<evidence type="ECO:0000313" key="2">
    <source>
        <dbReference type="Proteomes" id="UP000262379"/>
    </source>
</evidence>
<dbReference type="Proteomes" id="UP000262379">
    <property type="component" value="Unassembled WGS sequence"/>
</dbReference>
<dbReference type="EMBL" id="QURN01000013">
    <property type="protein sequence ID" value="RFC65907.1"/>
    <property type="molecule type" value="Genomic_DNA"/>
</dbReference>
<sequence>MCGDVRTVPGGVLDAQDPPAKRTYGGSGLSCFNKVAIALGLASITILSSSAASAHDFSAGDIRIGHPWSRIAPAAAPVMGAYLTLTNAGPEADTLVGGSTPLAERIEIHQMSIEGGVARMRSLPDGIEIAPGASVDLAPGGAHLMFIKPARPFAEGDRIEATLEFARAGSVRVEFVVQRNAAKEPDRADDHGGHTP</sequence>
<reference evidence="2" key="1">
    <citation type="submission" date="2018-08" db="EMBL/GenBank/DDBJ databases">
        <authorList>
            <person name="Im W.T."/>
        </authorList>
    </citation>
    <scope>NUCLEOTIDE SEQUENCE [LARGE SCALE GENOMIC DNA]</scope>
    <source>
        <strain evidence="2">LA-28</strain>
    </source>
</reference>
<organism evidence="1 2">
    <name type="scientific">Mesorhizobium denitrificans</name>
    <dbReference type="NCBI Taxonomy" id="2294114"/>
    <lineage>
        <taxon>Bacteria</taxon>
        <taxon>Pseudomonadati</taxon>
        <taxon>Pseudomonadota</taxon>
        <taxon>Alphaproteobacteria</taxon>
        <taxon>Hyphomicrobiales</taxon>
        <taxon>Phyllobacteriaceae</taxon>
        <taxon>Mesorhizobium</taxon>
    </lineage>
</organism>
<dbReference type="SUPFAM" id="SSF110087">
    <property type="entry name" value="DR1885-like metal-binding protein"/>
    <property type="match status" value="1"/>
</dbReference>
<dbReference type="PANTHER" id="PTHR36302:SF1">
    <property type="entry name" value="COPPER CHAPERONE PCU(A)C"/>
    <property type="match status" value="1"/>
</dbReference>
<protein>
    <submittedName>
        <fullName evidence="1">Copper chaperone PCu(A)C</fullName>
    </submittedName>
</protein>
<keyword evidence="2" id="KW-1185">Reference proteome</keyword>
<dbReference type="AlphaFoldDB" id="A0A371X9H9"/>
<dbReference type="Gene3D" id="2.60.40.1890">
    <property type="entry name" value="PCu(A)C copper chaperone"/>
    <property type="match status" value="1"/>
</dbReference>
<dbReference type="InterPro" id="IPR036182">
    <property type="entry name" value="PCuAC_sf"/>
</dbReference>
<dbReference type="InterPro" id="IPR058248">
    <property type="entry name" value="Lxx211020-like"/>
</dbReference>
<evidence type="ECO:0000313" key="1">
    <source>
        <dbReference type="EMBL" id="RFC65907.1"/>
    </source>
</evidence>
<accession>A0A371X9H9</accession>
<dbReference type="InterPro" id="IPR007410">
    <property type="entry name" value="LpqE-like"/>
</dbReference>
<name>A0A371X9H9_9HYPH</name>
<dbReference type="Pfam" id="PF04314">
    <property type="entry name" value="PCuAC"/>
    <property type="match status" value="1"/>
</dbReference>